<name>A0A5N6TLL3_ASPAV</name>
<sequence>MDNTKRAFINRWLETINPSFNSKFTAKKIYAADTHLLVAPVKRLCTRTGSMTSINSPPHTQSATTATSSSSNRRQQALCPYRVKANLKNTTPHVTYLHESCELVPDAAKDVLTFLVNDDDTWVPEEEDVAKLLKASQKCTADMCNACSWLIDLIQPLLRTAIDDLSLEVWSVQTDTVDPKYQPRSISRDSYNRKISLVVGLPVNKWSSRYNAISAAMPDQAMNHIAHVHTGSRLLGVGVEVKAPDGNQVEAEVQLGIWMTGLVLWMWERQNKIVSPPPVVGCICIGDRWEFYIIYGLEGPDSMLSEVCVWGPLADLSCRTSSHRSTSILLKRLKRLFQYVCGEYIDTLSSSIVPSPGLEDVRSG</sequence>
<feature type="region of interest" description="Disordered" evidence="1">
    <location>
        <begin position="49"/>
        <end position="74"/>
    </location>
</feature>
<feature type="compositionally biased region" description="Polar residues" evidence="1">
    <location>
        <begin position="49"/>
        <end position="59"/>
    </location>
</feature>
<dbReference type="EMBL" id="ML742218">
    <property type="protein sequence ID" value="KAE8147228.1"/>
    <property type="molecule type" value="Genomic_DNA"/>
</dbReference>
<evidence type="ECO:0000313" key="3">
    <source>
        <dbReference type="EMBL" id="KAE8147228.1"/>
    </source>
</evidence>
<feature type="domain" description="PD-(D/E)XK nuclease-like" evidence="2">
    <location>
        <begin position="121"/>
        <end position="344"/>
    </location>
</feature>
<evidence type="ECO:0000256" key="1">
    <source>
        <dbReference type="SAM" id="MobiDB-lite"/>
    </source>
</evidence>
<dbReference type="InterPro" id="IPR046797">
    <property type="entry name" value="PDDEXK_12"/>
</dbReference>
<dbReference type="OrthoDB" id="4161186at2759"/>
<feature type="compositionally biased region" description="Low complexity" evidence="1">
    <location>
        <begin position="60"/>
        <end position="74"/>
    </location>
</feature>
<organism evidence="3 4">
    <name type="scientific">Aspergillus avenaceus</name>
    <dbReference type="NCBI Taxonomy" id="36643"/>
    <lineage>
        <taxon>Eukaryota</taxon>
        <taxon>Fungi</taxon>
        <taxon>Dikarya</taxon>
        <taxon>Ascomycota</taxon>
        <taxon>Pezizomycotina</taxon>
        <taxon>Eurotiomycetes</taxon>
        <taxon>Eurotiomycetidae</taxon>
        <taxon>Eurotiales</taxon>
        <taxon>Aspergillaceae</taxon>
        <taxon>Aspergillus</taxon>
        <taxon>Aspergillus subgen. Circumdati</taxon>
    </lineage>
</organism>
<accession>A0A5N6TLL3</accession>
<dbReference type="Proteomes" id="UP000325780">
    <property type="component" value="Unassembled WGS sequence"/>
</dbReference>
<evidence type="ECO:0000259" key="2">
    <source>
        <dbReference type="Pfam" id="PF20516"/>
    </source>
</evidence>
<keyword evidence="4" id="KW-1185">Reference proteome</keyword>
<gene>
    <name evidence="3" type="ORF">BDV25DRAFT_142949</name>
</gene>
<evidence type="ECO:0000313" key="4">
    <source>
        <dbReference type="Proteomes" id="UP000325780"/>
    </source>
</evidence>
<dbReference type="AlphaFoldDB" id="A0A5N6TLL3"/>
<dbReference type="Pfam" id="PF20516">
    <property type="entry name" value="PDDEXK_12"/>
    <property type="match status" value="1"/>
</dbReference>
<reference evidence="3 4" key="1">
    <citation type="submission" date="2019-04" db="EMBL/GenBank/DDBJ databases">
        <title>Friends and foes A comparative genomics study of 23 Aspergillus species from section Flavi.</title>
        <authorList>
            <consortium name="DOE Joint Genome Institute"/>
            <person name="Kjaerbolling I."/>
            <person name="Vesth T."/>
            <person name="Frisvad J.C."/>
            <person name="Nybo J.L."/>
            <person name="Theobald S."/>
            <person name="Kildgaard S."/>
            <person name="Isbrandt T."/>
            <person name="Kuo A."/>
            <person name="Sato A."/>
            <person name="Lyhne E.K."/>
            <person name="Kogle M.E."/>
            <person name="Wiebenga A."/>
            <person name="Kun R.S."/>
            <person name="Lubbers R.J."/>
            <person name="Makela M.R."/>
            <person name="Barry K."/>
            <person name="Chovatia M."/>
            <person name="Clum A."/>
            <person name="Daum C."/>
            <person name="Haridas S."/>
            <person name="He G."/>
            <person name="LaButti K."/>
            <person name="Lipzen A."/>
            <person name="Mondo S."/>
            <person name="Riley R."/>
            <person name="Salamov A."/>
            <person name="Simmons B.A."/>
            <person name="Magnuson J.K."/>
            <person name="Henrissat B."/>
            <person name="Mortensen U.H."/>
            <person name="Larsen T.O."/>
            <person name="Devries R.P."/>
            <person name="Grigoriev I.V."/>
            <person name="Machida M."/>
            <person name="Baker S.E."/>
            <person name="Andersen M.R."/>
        </authorList>
    </citation>
    <scope>NUCLEOTIDE SEQUENCE [LARGE SCALE GENOMIC DNA]</scope>
    <source>
        <strain evidence="3 4">IBT 18842</strain>
    </source>
</reference>
<protein>
    <recommendedName>
        <fullName evidence="2">PD-(D/E)XK nuclease-like domain-containing protein</fullName>
    </recommendedName>
</protein>
<proteinExistence type="predicted"/>